<dbReference type="EMBL" id="BSFM01000017">
    <property type="protein sequence ID" value="GLK85710.1"/>
    <property type="molecule type" value="Genomic_DNA"/>
</dbReference>
<dbReference type="RefSeq" id="WP_213359425.1">
    <property type="nucleotide sequence ID" value="NZ_BSFM01000017.1"/>
</dbReference>
<organism evidence="1 2">
    <name type="scientific">Ancylobacter defluvii</name>
    <dbReference type="NCBI Taxonomy" id="1282440"/>
    <lineage>
        <taxon>Bacteria</taxon>
        <taxon>Pseudomonadati</taxon>
        <taxon>Pseudomonadota</taxon>
        <taxon>Alphaproteobacteria</taxon>
        <taxon>Hyphomicrobiales</taxon>
        <taxon>Xanthobacteraceae</taxon>
        <taxon>Ancylobacter</taxon>
    </lineage>
</organism>
<protein>
    <submittedName>
        <fullName evidence="1">Uncharacterized protein</fullName>
    </submittedName>
</protein>
<sequence>MKTFQAWELITPEKADVIRAIIGLAVAEGWTLAEFLDRVKPLFEPPAEDAATLGGGSLEPGD</sequence>
<comment type="caution">
    <text evidence="1">The sequence shown here is derived from an EMBL/GenBank/DDBJ whole genome shotgun (WGS) entry which is preliminary data.</text>
</comment>
<keyword evidence="2" id="KW-1185">Reference proteome</keyword>
<dbReference type="Proteomes" id="UP001143330">
    <property type="component" value="Unassembled WGS sequence"/>
</dbReference>
<accession>A0A9W6JXI9</accession>
<name>A0A9W6JXI9_9HYPH</name>
<proteinExistence type="predicted"/>
<gene>
    <name evidence="1" type="ORF">GCM10017653_37800</name>
</gene>
<dbReference type="AlphaFoldDB" id="A0A9W6JXI9"/>
<evidence type="ECO:0000313" key="2">
    <source>
        <dbReference type="Proteomes" id="UP001143330"/>
    </source>
</evidence>
<evidence type="ECO:0000313" key="1">
    <source>
        <dbReference type="EMBL" id="GLK85710.1"/>
    </source>
</evidence>
<reference evidence="1" key="1">
    <citation type="journal article" date="2014" name="Int. J. Syst. Evol. Microbiol.">
        <title>Complete genome sequence of Corynebacterium casei LMG S-19264T (=DSM 44701T), isolated from a smear-ripened cheese.</title>
        <authorList>
            <consortium name="US DOE Joint Genome Institute (JGI-PGF)"/>
            <person name="Walter F."/>
            <person name="Albersmeier A."/>
            <person name="Kalinowski J."/>
            <person name="Ruckert C."/>
        </authorList>
    </citation>
    <scope>NUCLEOTIDE SEQUENCE</scope>
    <source>
        <strain evidence="1">VKM B-2789</strain>
    </source>
</reference>
<reference evidence="1" key="2">
    <citation type="submission" date="2023-01" db="EMBL/GenBank/DDBJ databases">
        <authorList>
            <person name="Sun Q."/>
            <person name="Evtushenko L."/>
        </authorList>
    </citation>
    <scope>NUCLEOTIDE SEQUENCE</scope>
    <source>
        <strain evidence="1">VKM B-2789</strain>
    </source>
</reference>